<dbReference type="STRING" id="1379.HMPREF3186_00512"/>
<dbReference type="Pfam" id="PF13529">
    <property type="entry name" value="Peptidase_C39_2"/>
    <property type="match status" value="1"/>
</dbReference>
<dbReference type="GO" id="GO:0030288">
    <property type="term" value="C:outer membrane-bounded periplasmic space"/>
    <property type="evidence" value="ECO:0007669"/>
    <property type="project" value="TreeGrafter"/>
</dbReference>
<gene>
    <name evidence="5" type="ORF">HMPREF3186_00512</name>
</gene>
<sequence>MRIKRRNKNGVLFLISILLLVLIIGGVVTYIGEKMNLASNSENNITISKEIELRTGPDDTYPTLKKVTAGDNVEMLSKADSWYEVKTKDSFVGWIPGWSILGTGLKSPEDQNKEKLSSYSILLNPISKQDDSSDYKGVSSKSYNLKIAKQLKEILEKDGIKAILTRDNDETYPSKEEITKIAAENAVEMLVDIDTTNDSNKDVFGVKVYYGTQESSIVARSIEKNLSEHYISKISSSEKQANFSQLSDKLPQVKLITANIGNKIDVDLLNNEIANKQFIESLRDGIEGYLYYLINIDNYNAKRKEQLLNLPQKGLSVPMYYMKQDAYKNIAYGLDGKKTIEENGDAIISLAMIAKYIGKDEATVEELASWAGNKYYIRNQGTQPTIITAFAEKYNLKVERIETDKLVENLEDALRDNKPILVRLKSGVFGDRVTYKVIRGFEDDKFYINDPNDDDVKLTSYNGFTENDIKNNLAQAWIFSK</sequence>
<keyword evidence="1" id="KW-0378">Hydrolase</keyword>
<evidence type="ECO:0000256" key="1">
    <source>
        <dbReference type="ARBA" id="ARBA00022801"/>
    </source>
</evidence>
<dbReference type="GO" id="GO:0071555">
    <property type="term" value="P:cell wall organization"/>
    <property type="evidence" value="ECO:0007669"/>
    <property type="project" value="UniProtKB-KW"/>
</dbReference>
<accession>A0A134A2L3</accession>
<evidence type="ECO:0000259" key="4">
    <source>
        <dbReference type="SMART" id="SM00287"/>
    </source>
</evidence>
<keyword evidence="3" id="KW-0472">Membrane</keyword>
<dbReference type="SUPFAM" id="SSF53187">
    <property type="entry name" value="Zn-dependent exopeptidases"/>
    <property type="match status" value="1"/>
</dbReference>
<dbReference type="SMART" id="SM00287">
    <property type="entry name" value="SH3b"/>
    <property type="match status" value="1"/>
</dbReference>
<dbReference type="PANTHER" id="PTHR30404">
    <property type="entry name" value="N-ACETYLMURAMOYL-L-ALANINE AMIDASE"/>
    <property type="match status" value="1"/>
</dbReference>
<dbReference type="CDD" id="cd02696">
    <property type="entry name" value="MurNAc-LAA"/>
    <property type="match status" value="1"/>
</dbReference>
<dbReference type="InterPro" id="IPR002508">
    <property type="entry name" value="MurNAc-LAA_cat"/>
</dbReference>
<evidence type="ECO:0000313" key="5">
    <source>
        <dbReference type="EMBL" id="KXB61946.1"/>
    </source>
</evidence>
<proteinExistence type="predicted"/>
<dbReference type="Pfam" id="PF01520">
    <property type="entry name" value="Amidase_3"/>
    <property type="match status" value="1"/>
</dbReference>
<dbReference type="EMBL" id="LSDC01000030">
    <property type="protein sequence ID" value="KXB61946.1"/>
    <property type="molecule type" value="Genomic_DNA"/>
</dbReference>
<dbReference type="Gene3D" id="3.40.630.40">
    <property type="entry name" value="Zn-dependent exopeptidases"/>
    <property type="match status" value="1"/>
</dbReference>
<dbReference type="RefSeq" id="WP_060913788.1">
    <property type="nucleotide sequence ID" value="NZ_JAGZGJ010000011.1"/>
</dbReference>
<dbReference type="Proteomes" id="UP000070355">
    <property type="component" value="Unassembled WGS sequence"/>
</dbReference>
<dbReference type="InterPro" id="IPR050695">
    <property type="entry name" value="N-acetylmuramoyl_amidase_3"/>
</dbReference>
<dbReference type="Pfam" id="PF08239">
    <property type="entry name" value="SH3_3"/>
    <property type="match status" value="1"/>
</dbReference>
<keyword evidence="2" id="KW-0961">Cell wall biogenesis/degradation</keyword>
<reference evidence="6" key="1">
    <citation type="submission" date="2016-01" db="EMBL/GenBank/DDBJ databases">
        <authorList>
            <person name="Mitreva M."/>
            <person name="Pepin K.H."/>
            <person name="Mihindukulasuriya K.A."/>
            <person name="Fulton R."/>
            <person name="Fronick C."/>
            <person name="O'Laughlin M."/>
            <person name="Miner T."/>
            <person name="Herter B."/>
            <person name="Rosa B.A."/>
            <person name="Cordes M."/>
            <person name="Tomlinson C."/>
            <person name="Wollam A."/>
            <person name="Palsikar V.B."/>
            <person name="Mardis E.R."/>
            <person name="Wilson R.K."/>
        </authorList>
    </citation>
    <scope>NUCLEOTIDE SEQUENCE [LARGE SCALE GENOMIC DNA]</scope>
    <source>
        <strain evidence="6">DNF01167</strain>
    </source>
</reference>
<feature type="transmembrane region" description="Helical" evidence="3">
    <location>
        <begin position="12"/>
        <end position="32"/>
    </location>
</feature>
<dbReference type="InterPro" id="IPR039564">
    <property type="entry name" value="Peptidase_C39-like"/>
</dbReference>
<keyword evidence="3" id="KW-1133">Transmembrane helix</keyword>
<dbReference type="Gene3D" id="3.90.70.10">
    <property type="entry name" value="Cysteine proteinases"/>
    <property type="match status" value="1"/>
</dbReference>
<evidence type="ECO:0000256" key="2">
    <source>
        <dbReference type="ARBA" id="ARBA00023316"/>
    </source>
</evidence>
<dbReference type="PATRIC" id="fig|1379.3.peg.509"/>
<organism evidence="5 6">
    <name type="scientific">Gemella haemolysans</name>
    <dbReference type="NCBI Taxonomy" id="1379"/>
    <lineage>
        <taxon>Bacteria</taxon>
        <taxon>Bacillati</taxon>
        <taxon>Bacillota</taxon>
        <taxon>Bacilli</taxon>
        <taxon>Bacillales</taxon>
        <taxon>Gemellaceae</taxon>
        <taxon>Gemella</taxon>
    </lineage>
</organism>
<name>A0A134A2L3_9BACL</name>
<dbReference type="PANTHER" id="PTHR30404:SF0">
    <property type="entry name" value="N-ACETYLMURAMOYL-L-ALANINE AMIDASE AMIC"/>
    <property type="match status" value="1"/>
</dbReference>
<dbReference type="OrthoDB" id="9806267at2"/>
<feature type="domain" description="SH3b" evidence="4">
    <location>
        <begin position="42"/>
        <end position="103"/>
    </location>
</feature>
<dbReference type="Gene3D" id="2.30.30.40">
    <property type="entry name" value="SH3 Domains"/>
    <property type="match status" value="1"/>
</dbReference>
<dbReference type="GO" id="GO:0009253">
    <property type="term" value="P:peptidoglycan catabolic process"/>
    <property type="evidence" value="ECO:0007669"/>
    <property type="project" value="InterPro"/>
</dbReference>
<evidence type="ECO:0000256" key="3">
    <source>
        <dbReference type="SAM" id="Phobius"/>
    </source>
</evidence>
<keyword evidence="3" id="KW-0812">Transmembrane</keyword>
<comment type="caution">
    <text evidence="5">The sequence shown here is derived from an EMBL/GenBank/DDBJ whole genome shotgun (WGS) entry which is preliminary data.</text>
</comment>
<dbReference type="InterPro" id="IPR003646">
    <property type="entry name" value="SH3-like_bac-type"/>
</dbReference>
<dbReference type="AlphaFoldDB" id="A0A134A2L3"/>
<protein>
    <submittedName>
        <fullName evidence="5">N-acetylmuramoyl-L-alanine amidase</fullName>
    </submittedName>
</protein>
<dbReference type="GO" id="GO:0008745">
    <property type="term" value="F:N-acetylmuramoyl-L-alanine amidase activity"/>
    <property type="evidence" value="ECO:0007669"/>
    <property type="project" value="InterPro"/>
</dbReference>
<evidence type="ECO:0000313" key="6">
    <source>
        <dbReference type="Proteomes" id="UP000070355"/>
    </source>
</evidence>